<accession>A0A914RP19</accession>
<organism evidence="1 2">
    <name type="scientific">Parascaris equorum</name>
    <name type="common">Equine roundworm</name>
    <dbReference type="NCBI Taxonomy" id="6256"/>
    <lineage>
        <taxon>Eukaryota</taxon>
        <taxon>Metazoa</taxon>
        <taxon>Ecdysozoa</taxon>
        <taxon>Nematoda</taxon>
        <taxon>Chromadorea</taxon>
        <taxon>Rhabditida</taxon>
        <taxon>Spirurina</taxon>
        <taxon>Ascaridomorpha</taxon>
        <taxon>Ascaridoidea</taxon>
        <taxon>Ascarididae</taxon>
        <taxon>Parascaris</taxon>
    </lineage>
</organism>
<proteinExistence type="predicted"/>
<dbReference type="Proteomes" id="UP000887564">
    <property type="component" value="Unplaced"/>
</dbReference>
<dbReference type="AlphaFoldDB" id="A0A914RP19"/>
<protein>
    <submittedName>
        <fullName evidence="2">Uncharacterized protein</fullName>
    </submittedName>
</protein>
<reference evidence="2" key="1">
    <citation type="submission" date="2022-11" db="UniProtKB">
        <authorList>
            <consortium name="WormBaseParasite"/>
        </authorList>
    </citation>
    <scope>IDENTIFICATION</scope>
</reference>
<sequence>MCVVCVRVCVVMQKKNVFFSITMVMECHVQLKMAKFGYSIKISL</sequence>
<evidence type="ECO:0000313" key="2">
    <source>
        <dbReference type="WBParaSite" id="PEQ_0000656801-mRNA-1"/>
    </source>
</evidence>
<name>A0A914RP19_PAREQ</name>
<dbReference type="WBParaSite" id="PEQ_0000656801-mRNA-1">
    <property type="protein sequence ID" value="PEQ_0000656801-mRNA-1"/>
    <property type="gene ID" value="PEQ_0000656801"/>
</dbReference>
<keyword evidence="1" id="KW-1185">Reference proteome</keyword>
<evidence type="ECO:0000313" key="1">
    <source>
        <dbReference type="Proteomes" id="UP000887564"/>
    </source>
</evidence>